<protein>
    <submittedName>
        <fullName evidence="6">Glutathione ABC transporter substrate-binding protein</fullName>
    </submittedName>
</protein>
<dbReference type="PANTHER" id="PTHR30290">
    <property type="entry name" value="PERIPLASMIC BINDING COMPONENT OF ABC TRANSPORTER"/>
    <property type="match status" value="1"/>
</dbReference>
<reference evidence="6" key="1">
    <citation type="submission" date="2022-07" db="EMBL/GenBank/DDBJ databases">
        <title>Complete genome sequence of Salinispirillum sp. LH10-3-1 capable of multiple carbohydrate inversion isolated from a soda lake.</title>
        <authorList>
            <person name="Liu J."/>
            <person name="Zhai Y."/>
            <person name="Zhang H."/>
            <person name="Yang H."/>
            <person name="Qu J."/>
            <person name="Li J."/>
        </authorList>
    </citation>
    <scope>NUCLEOTIDE SEQUENCE</scope>
    <source>
        <strain evidence="6">LH 10-3-1</strain>
    </source>
</reference>
<dbReference type="GO" id="GO:0030288">
    <property type="term" value="C:outer membrane-bounded periplasmic space"/>
    <property type="evidence" value="ECO:0007669"/>
    <property type="project" value="UniProtKB-ARBA"/>
</dbReference>
<dbReference type="Pfam" id="PF00496">
    <property type="entry name" value="SBP_bac_5"/>
    <property type="match status" value="1"/>
</dbReference>
<evidence type="ECO:0000313" key="6">
    <source>
        <dbReference type="EMBL" id="WLD58117.1"/>
    </source>
</evidence>
<organism evidence="6">
    <name type="scientific">Salinispirillum sp. LH 10-3-1</name>
    <dbReference type="NCBI Taxonomy" id="2952525"/>
    <lineage>
        <taxon>Bacteria</taxon>
        <taxon>Pseudomonadati</taxon>
        <taxon>Pseudomonadota</taxon>
        <taxon>Gammaproteobacteria</taxon>
        <taxon>Oceanospirillales</taxon>
        <taxon>Saccharospirillaceae</taxon>
        <taxon>Salinispirillum</taxon>
    </lineage>
</organism>
<gene>
    <name evidence="6" type="ORF">NFC81_15590</name>
</gene>
<proteinExistence type="inferred from homology"/>
<name>A0AB38YFH0_9GAMM</name>
<evidence type="ECO:0000256" key="4">
    <source>
        <dbReference type="SAM" id="SignalP"/>
    </source>
</evidence>
<sequence>MRTRTKWKRLLTPVIATLAGLALVAQAPAAQARGGDLIAAMLSDAVALDPHTTNDVPSSIVAYNIFESLVMFDLNNELQPVLATAWHNVDDLTVEFTLRQGVKFHDGSDLTAAVVKANFDRLLDPEIASPRGFLFSMIDEVIVVDDLTVQFKTKFPFAPLVAHLAHSGGALTSLAAIERDYEEVANGRNPGSYISSNPIGTGYFKFESWVPGSEIKLVRNENYWGENAKLDSVTFKVVPESLTRVSELETGFAHIIDPVMPSDMSRINRMPDASLYRKSSTSLAYLGFNAQKAPFDDVDVRRAISMAVNKDDIVAGVYNNTGIAAVGPIAPGVFGFDESINSIPYDMDQARALLAEAGFPNGFSTTIWTNDNPSRIQIAEYVQSKLSDLGVRASIEVLEWGAYLQNTAAGQHDMFILGWSTPTLDADYAMYALFHSSQQGAAGNRSFFSDPEVDRLLDAGREETDQNLRLQFYKEAQELLVEKAPMMYLWHQEYLLGVSDSVKNFEMLPTNIYLLQDTYID</sequence>
<accession>A0AB38YFH0</accession>
<dbReference type="InterPro" id="IPR000914">
    <property type="entry name" value="SBP_5_dom"/>
</dbReference>
<evidence type="ECO:0000256" key="2">
    <source>
        <dbReference type="ARBA" id="ARBA00022448"/>
    </source>
</evidence>
<dbReference type="Gene3D" id="3.90.76.10">
    <property type="entry name" value="Dipeptide-binding Protein, Domain 1"/>
    <property type="match status" value="1"/>
</dbReference>
<keyword evidence="2" id="KW-0813">Transport</keyword>
<dbReference type="GO" id="GO:1904680">
    <property type="term" value="F:peptide transmembrane transporter activity"/>
    <property type="evidence" value="ECO:0007669"/>
    <property type="project" value="TreeGrafter"/>
</dbReference>
<dbReference type="InterPro" id="IPR039424">
    <property type="entry name" value="SBP_5"/>
</dbReference>
<dbReference type="PIRSF" id="PIRSF002741">
    <property type="entry name" value="MppA"/>
    <property type="match status" value="1"/>
</dbReference>
<dbReference type="AlphaFoldDB" id="A0AB38YFH0"/>
<dbReference type="InterPro" id="IPR030678">
    <property type="entry name" value="Peptide/Ni-bd"/>
</dbReference>
<dbReference type="RefSeq" id="WP_304995403.1">
    <property type="nucleotide sequence ID" value="NZ_CP101717.1"/>
</dbReference>
<comment type="similarity">
    <text evidence="1">Belongs to the bacterial solute-binding protein 5 family.</text>
</comment>
<dbReference type="EMBL" id="CP101717">
    <property type="protein sequence ID" value="WLD58117.1"/>
    <property type="molecule type" value="Genomic_DNA"/>
</dbReference>
<dbReference type="Gene3D" id="3.40.190.10">
    <property type="entry name" value="Periplasmic binding protein-like II"/>
    <property type="match status" value="1"/>
</dbReference>
<feature type="signal peptide" evidence="4">
    <location>
        <begin position="1"/>
        <end position="32"/>
    </location>
</feature>
<dbReference type="GO" id="GO:0015833">
    <property type="term" value="P:peptide transport"/>
    <property type="evidence" value="ECO:0007669"/>
    <property type="project" value="TreeGrafter"/>
</dbReference>
<dbReference type="PANTHER" id="PTHR30290:SF9">
    <property type="entry name" value="OLIGOPEPTIDE-BINDING PROTEIN APPA"/>
    <property type="match status" value="1"/>
</dbReference>
<dbReference type="SUPFAM" id="SSF53850">
    <property type="entry name" value="Periplasmic binding protein-like II"/>
    <property type="match status" value="1"/>
</dbReference>
<dbReference type="GO" id="GO:0043190">
    <property type="term" value="C:ATP-binding cassette (ABC) transporter complex"/>
    <property type="evidence" value="ECO:0007669"/>
    <property type="project" value="InterPro"/>
</dbReference>
<evidence type="ECO:0000259" key="5">
    <source>
        <dbReference type="Pfam" id="PF00496"/>
    </source>
</evidence>
<keyword evidence="3 4" id="KW-0732">Signal</keyword>
<evidence type="ECO:0000256" key="3">
    <source>
        <dbReference type="ARBA" id="ARBA00022729"/>
    </source>
</evidence>
<dbReference type="CDD" id="cd08499">
    <property type="entry name" value="PBP2_Ylib_like"/>
    <property type="match status" value="1"/>
</dbReference>
<feature type="chain" id="PRO_5044302190" evidence="4">
    <location>
        <begin position="33"/>
        <end position="521"/>
    </location>
</feature>
<evidence type="ECO:0000256" key="1">
    <source>
        <dbReference type="ARBA" id="ARBA00005695"/>
    </source>
</evidence>
<feature type="domain" description="Solute-binding protein family 5" evidence="5">
    <location>
        <begin position="77"/>
        <end position="439"/>
    </location>
</feature>
<dbReference type="Gene3D" id="3.10.105.10">
    <property type="entry name" value="Dipeptide-binding Protein, Domain 3"/>
    <property type="match status" value="1"/>
</dbReference>